<dbReference type="Proteomes" id="UP000188219">
    <property type="component" value="Chromosome"/>
</dbReference>
<dbReference type="OrthoDB" id="9814215at2"/>
<reference evidence="1" key="1">
    <citation type="submission" date="2017-02" db="EMBL/GenBank/DDBJ databases">
        <title>Genome of Microbulbifer agarilyticus GP101.</title>
        <authorList>
            <person name="Jung J."/>
            <person name="Bae S.S."/>
            <person name="Baek K."/>
        </authorList>
    </citation>
    <scope>NUCLEOTIDE SEQUENCE [LARGE SCALE GENOMIC DNA]</scope>
    <source>
        <strain evidence="1">GP101</strain>
    </source>
</reference>
<dbReference type="PANTHER" id="PTHR37950">
    <property type="entry name" value="4-HYDROXYPHENYLACETATE CATABOLISM PROTEIN"/>
    <property type="match status" value="1"/>
</dbReference>
<dbReference type="GO" id="GO:0008704">
    <property type="term" value="F:5-carboxymethyl-2-hydroxymuconate delta-isomerase activity"/>
    <property type="evidence" value="ECO:0007669"/>
    <property type="project" value="InterPro"/>
</dbReference>
<evidence type="ECO:0000313" key="2">
    <source>
        <dbReference type="Proteomes" id="UP000188219"/>
    </source>
</evidence>
<name>A0A1Q2M6B8_9GAMM</name>
<protein>
    <submittedName>
        <fullName evidence="1">5-carboxymethyl-2-hydroxymuconate delta-isomerase</fullName>
    </submittedName>
</protein>
<sequence>MPHLVIEYSQKLEDSISIPALVSNGQQAMNDTGLFNAGAIKTRAVPFREFVLGKSHEGSSNLFIHAEVRILEGRTSEQKEALSAAIFNYLCEAAPEVPEISVEVRDMQKASYSKRVPF</sequence>
<dbReference type="EMBL" id="CP019650">
    <property type="protein sequence ID" value="AQQ68226.1"/>
    <property type="molecule type" value="Genomic_DNA"/>
</dbReference>
<evidence type="ECO:0000313" key="1">
    <source>
        <dbReference type="EMBL" id="AQQ68226.1"/>
    </source>
</evidence>
<dbReference type="STRING" id="260552.Mag101_11685"/>
<keyword evidence="2" id="KW-1185">Reference proteome</keyword>
<dbReference type="Gene3D" id="3.30.429.10">
    <property type="entry name" value="Macrophage Migration Inhibitory Factor"/>
    <property type="match status" value="1"/>
</dbReference>
<dbReference type="RefSeq" id="WP_077405093.1">
    <property type="nucleotide sequence ID" value="NZ_CP019650.1"/>
</dbReference>
<gene>
    <name evidence="1" type="ORF">Mag101_11685</name>
</gene>
<dbReference type="InterPro" id="IPR004220">
    <property type="entry name" value="5-COMe_2-OHmuconate_Isoase"/>
</dbReference>
<dbReference type="PANTHER" id="PTHR37950:SF1">
    <property type="entry name" value="4-HYDROXYPHENYLACETATE CATABOLISM PROTEIN"/>
    <property type="match status" value="1"/>
</dbReference>
<dbReference type="CDD" id="cd00580">
    <property type="entry name" value="CHMI"/>
    <property type="match status" value="1"/>
</dbReference>
<dbReference type="KEGG" id="maga:Mag101_11685"/>
<dbReference type="Pfam" id="PF02962">
    <property type="entry name" value="CHMI"/>
    <property type="match status" value="1"/>
</dbReference>
<dbReference type="InterPro" id="IPR014347">
    <property type="entry name" value="Tautomerase/MIF_sf"/>
</dbReference>
<dbReference type="AlphaFoldDB" id="A0A1Q2M6B8"/>
<dbReference type="SUPFAM" id="SSF55331">
    <property type="entry name" value="Tautomerase/MIF"/>
    <property type="match status" value="1"/>
</dbReference>
<organism evidence="1 2">
    <name type="scientific">Microbulbifer agarilyticus</name>
    <dbReference type="NCBI Taxonomy" id="260552"/>
    <lineage>
        <taxon>Bacteria</taxon>
        <taxon>Pseudomonadati</taxon>
        <taxon>Pseudomonadota</taxon>
        <taxon>Gammaproteobacteria</taxon>
        <taxon>Cellvibrionales</taxon>
        <taxon>Microbulbiferaceae</taxon>
        <taxon>Microbulbifer</taxon>
    </lineage>
</organism>
<accession>A0A1Q2M6B8</accession>
<dbReference type="eggNOG" id="COG3232">
    <property type="taxonomic scope" value="Bacteria"/>
</dbReference>
<proteinExistence type="predicted"/>